<reference evidence="2 3" key="1">
    <citation type="submission" date="2016-12" db="EMBL/GenBank/DDBJ databases">
        <title>Genome sequencing of Methylocaldum marinum.</title>
        <authorList>
            <person name="Takeuchi M."/>
            <person name="Kamagata Y."/>
            <person name="Hiraoka S."/>
            <person name="Oshima K."/>
            <person name="Hattori M."/>
            <person name="Iwasaki W."/>
        </authorList>
    </citation>
    <scope>NUCLEOTIDE SEQUENCE [LARGE SCALE GENOMIC DNA]</scope>
    <source>
        <strain evidence="2 3">S8</strain>
    </source>
</reference>
<evidence type="ECO:0000313" key="2">
    <source>
        <dbReference type="EMBL" id="BBA35335.1"/>
    </source>
</evidence>
<proteinExistence type="predicted"/>
<keyword evidence="3" id="KW-1185">Reference proteome</keyword>
<sequence>MPRYGFPDMNLDPEIPPQGGHELVDGGNGSIRSGSVRNQPIRRHYPQPGRDFIDADTDTAETPPQGTAQIEKAHMQTCGSNDVDTKLMVS</sequence>
<evidence type="ECO:0000256" key="1">
    <source>
        <dbReference type="SAM" id="MobiDB-lite"/>
    </source>
</evidence>
<evidence type="ECO:0000313" key="3">
    <source>
        <dbReference type="Proteomes" id="UP000266313"/>
    </source>
</evidence>
<dbReference type="EMBL" id="AP017928">
    <property type="protein sequence ID" value="BBA35335.1"/>
    <property type="molecule type" value="Genomic_DNA"/>
</dbReference>
<dbReference type="AlphaFoldDB" id="A0A250KUM5"/>
<dbReference type="Proteomes" id="UP000266313">
    <property type="component" value="Chromosome"/>
</dbReference>
<name>A0A250KUM5_9GAMM</name>
<gene>
    <name evidence="2" type="ORF">sS8_3397</name>
</gene>
<dbReference type="KEGG" id="mmai:sS8_3397"/>
<accession>A0A250KUM5</accession>
<protein>
    <submittedName>
        <fullName evidence="2">Uncharacterized protein</fullName>
    </submittedName>
</protein>
<feature type="region of interest" description="Disordered" evidence="1">
    <location>
        <begin position="1"/>
        <end position="64"/>
    </location>
</feature>
<organism evidence="2 3">
    <name type="scientific">Methylocaldum marinum</name>
    <dbReference type="NCBI Taxonomy" id="1432792"/>
    <lineage>
        <taxon>Bacteria</taxon>
        <taxon>Pseudomonadati</taxon>
        <taxon>Pseudomonadota</taxon>
        <taxon>Gammaproteobacteria</taxon>
        <taxon>Methylococcales</taxon>
        <taxon>Methylococcaceae</taxon>
        <taxon>Methylocaldum</taxon>
    </lineage>
</organism>